<dbReference type="EMBL" id="JACEIK010000445">
    <property type="protein sequence ID" value="MCD7457208.1"/>
    <property type="molecule type" value="Genomic_DNA"/>
</dbReference>
<dbReference type="Pfam" id="PF03106">
    <property type="entry name" value="WRKY"/>
    <property type="match status" value="1"/>
</dbReference>
<feature type="region of interest" description="Disordered" evidence="6">
    <location>
        <begin position="103"/>
        <end position="152"/>
    </location>
</feature>
<comment type="caution">
    <text evidence="8">The sequence shown here is derived from an EMBL/GenBank/DDBJ whole genome shotgun (WGS) entry which is preliminary data.</text>
</comment>
<accession>A0ABS8SEA0</accession>
<evidence type="ECO:0000313" key="8">
    <source>
        <dbReference type="EMBL" id="MCD7457208.1"/>
    </source>
</evidence>
<dbReference type="SUPFAM" id="SSF118290">
    <property type="entry name" value="WRKY DNA-binding domain"/>
    <property type="match status" value="1"/>
</dbReference>
<evidence type="ECO:0000256" key="3">
    <source>
        <dbReference type="ARBA" id="ARBA00023125"/>
    </source>
</evidence>
<feature type="compositionally biased region" description="Polar residues" evidence="6">
    <location>
        <begin position="103"/>
        <end position="126"/>
    </location>
</feature>
<evidence type="ECO:0000259" key="7">
    <source>
        <dbReference type="PROSITE" id="PS50811"/>
    </source>
</evidence>
<evidence type="ECO:0000256" key="5">
    <source>
        <dbReference type="ARBA" id="ARBA00023242"/>
    </source>
</evidence>
<dbReference type="PANTHER" id="PTHR32096:SF61">
    <property type="entry name" value="WRKY TRANSCRIPTION FACTOR 22"/>
    <property type="match status" value="1"/>
</dbReference>
<proteinExistence type="predicted"/>
<organism evidence="8 9">
    <name type="scientific">Datura stramonium</name>
    <name type="common">Jimsonweed</name>
    <name type="synonym">Common thornapple</name>
    <dbReference type="NCBI Taxonomy" id="4076"/>
    <lineage>
        <taxon>Eukaryota</taxon>
        <taxon>Viridiplantae</taxon>
        <taxon>Streptophyta</taxon>
        <taxon>Embryophyta</taxon>
        <taxon>Tracheophyta</taxon>
        <taxon>Spermatophyta</taxon>
        <taxon>Magnoliopsida</taxon>
        <taxon>eudicotyledons</taxon>
        <taxon>Gunneridae</taxon>
        <taxon>Pentapetalae</taxon>
        <taxon>asterids</taxon>
        <taxon>lamiids</taxon>
        <taxon>Solanales</taxon>
        <taxon>Solanaceae</taxon>
        <taxon>Solanoideae</taxon>
        <taxon>Datureae</taxon>
        <taxon>Datura</taxon>
    </lineage>
</organism>
<dbReference type="PANTHER" id="PTHR32096">
    <property type="entry name" value="WRKY TRANSCRIPTION FACTOR 30-RELATED-RELATED"/>
    <property type="match status" value="1"/>
</dbReference>
<sequence length="152" mass="16825">MQEELVDDTWIWRKCGEKSIRGSPFPRNYYRCSTSKDCNAKKQIEKSPKNDNRFLVAYYGEHNHTPPTKRSFVAGYNACSKSILPKGINIVPKAMSKRAKLSSTVVASPISPTTPALESESASPNKNEMAAEADEEEKRAQGIELQGVTAST</sequence>
<keyword evidence="9" id="KW-1185">Reference proteome</keyword>
<dbReference type="PROSITE" id="PS50811">
    <property type="entry name" value="WRKY"/>
    <property type="match status" value="1"/>
</dbReference>
<evidence type="ECO:0000256" key="1">
    <source>
        <dbReference type="ARBA" id="ARBA00004123"/>
    </source>
</evidence>
<evidence type="ECO:0000313" key="9">
    <source>
        <dbReference type="Proteomes" id="UP000823775"/>
    </source>
</evidence>
<reference evidence="8 9" key="1">
    <citation type="journal article" date="2021" name="BMC Genomics">
        <title>Datura genome reveals duplications of psychoactive alkaloid biosynthetic genes and high mutation rate following tissue culture.</title>
        <authorList>
            <person name="Rajewski A."/>
            <person name="Carter-House D."/>
            <person name="Stajich J."/>
            <person name="Litt A."/>
        </authorList>
    </citation>
    <scope>NUCLEOTIDE SEQUENCE [LARGE SCALE GENOMIC DNA]</scope>
    <source>
        <strain evidence="8">AR-01</strain>
    </source>
</reference>
<keyword evidence="2" id="KW-0805">Transcription regulation</keyword>
<keyword evidence="5" id="KW-0539">Nucleus</keyword>
<name>A0ABS8SEA0_DATST</name>
<dbReference type="InterPro" id="IPR003657">
    <property type="entry name" value="WRKY_dom"/>
</dbReference>
<dbReference type="InterPro" id="IPR044810">
    <property type="entry name" value="WRKY_plant"/>
</dbReference>
<keyword evidence="3" id="KW-0238">DNA-binding</keyword>
<dbReference type="Proteomes" id="UP000823775">
    <property type="component" value="Unassembled WGS sequence"/>
</dbReference>
<evidence type="ECO:0000256" key="4">
    <source>
        <dbReference type="ARBA" id="ARBA00023163"/>
    </source>
</evidence>
<feature type="domain" description="WRKY" evidence="7">
    <location>
        <begin position="1"/>
        <end position="67"/>
    </location>
</feature>
<gene>
    <name evidence="8" type="ORF">HAX54_034473</name>
</gene>
<keyword evidence="4" id="KW-0804">Transcription</keyword>
<dbReference type="SMART" id="SM00774">
    <property type="entry name" value="WRKY"/>
    <property type="match status" value="1"/>
</dbReference>
<dbReference type="Gene3D" id="2.20.25.80">
    <property type="entry name" value="WRKY domain"/>
    <property type="match status" value="1"/>
</dbReference>
<comment type="subcellular location">
    <subcellularLocation>
        <location evidence="1">Nucleus</location>
    </subcellularLocation>
</comment>
<dbReference type="InterPro" id="IPR036576">
    <property type="entry name" value="WRKY_dom_sf"/>
</dbReference>
<evidence type="ECO:0000256" key="2">
    <source>
        <dbReference type="ARBA" id="ARBA00023015"/>
    </source>
</evidence>
<protein>
    <recommendedName>
        <fullName evidence="7">WRKY domain-containing protein</fullName>
    </recommendedName>
</protein>
<evidence type="ECO:0000256" key="6">
    <source>
        <dbReference type="SAM" id="MobiDB-lite"/>
    </source>
</evidence>